<dbReference type="Proteomes" id="UP000261600">
    <property type="component" value="Unplaced"/>
</dbReference>
<keyword evidence="3" id="KW-0862">Zinc</keyword>
<keyword evidence="1" id="KW-0479">Metal-binding</keyword>
<feature type="domain" description="B box-type" evidence="7">
    <location>
        <begin position="72"/>
        <end position="113"/>
    </location>
</feature>
<dbReference type="Gene3D" id="3.30.40.10">
    <property type="entry name" value="Zinc/RING finger domain, C3HC4 (zinc finger)"/>
    <property type="match status" value="1"/>
</dbReference>
<evidence type="ECO:0000256" key="3">
    <source>
        <dbReference type="ARBA" id="ARBA00022833"/>
    </source>
</evidence>
<dbReference type="Gene3D" id="2.60.120.920">
    <property type="match status" value="1"/>
</dbReference>
<dbReference type="Ensembl" id="ENSMALT00000002091.1">
    <property type="protein sequence ID" value="ENSMALP00000002034.1"/>
    <property type="gene ID" value="ENSMALG00000001504.1"/>
</dbReference>
<dbReference type="CDD" id="cd19800">
    <property type="entry name" value="Bbox2_xNF7-like"/>
    <property type="match status" value="1"/>
</dbReference>
<dbReference type="InterPro" id="IPR050143">
    <property type="entry name" value="TRIM/RBCC"/>
</dbReference>
<sequence>MESALYSEHLTCPICLTIFSDPVNLLCGHSFCRQCITATLSSQRRCPLCQTAVPGESNCLPTSHILKKSTTQVAELCPEHEEKLKLFCVTDRQLCCIICRDAQKHEGHKFKPIKEADASLRQEVQNDMKSVSSDILATEGLAKTQREEITNTKEKSKQLMTEIHKQFDEMHQFLRKREDEIKKELKLKEQEAVEKMSETLKTMETALSESREVEVKAKSVLEIEEPERFMKSWTAISNTMTAKLGPSGRNLHVVNTSLSLGPYESHLQFFIWKEMLQVIKSRAELLTLKSNSTWLTGQTKYQFLPGHVSITEFTSGQHYWEIDVGNRKYWELGILNNFLKFNGKTYVVCRRNCTVPFTARPRKIGIYLNCSSKELFFYDADSMKNIHTMSLNLYAGDTTSAYLQIDNNQDRTPLTVCWY</sequence>
<protein>
    <submittedName>
        <fullName evidence="8">Uncharacterized protein</fullName>
    </submittedName>
</protein>
<dbReference type="InterPro" id="IPR058030">
    <property type="entry name" value="TRIM8/14/16/25/29/45/65_CC"/>
</dbReference>
<dbReference type="SMART" id="SM00184">
    <property type="entry name" value="RING"/>
    <property type="match status" value="1"/>
</dbReference>
<dbReference type="InterPro" id="IPR013320">
    <property type="entry name" value="ConA-like_dom_sf"/>
</dbReference>
<evidence type="ECO:0000313" key="8">
    <source>
        <dbReference type="Ensembl" id="ENSMALP00000002034.1"/>
    </source>
</evidence>
<reference evidence="8" key="1">
    <citation type="submission" date="2025-08" db="UniProtKB">
        <authorList>
            <consortium name="Ensembl"/>
        </authorList>
    </citation>
    <scope>IDENTIFICATION</scope>
</reference>
<dbReference type="Pfam" id="PF13923">
    <property type="entry name" value="zf-C3HC4_2"/>
    <property type="match status" value="1"/>
</dbReference>
<name>A0A3Q3IG17_MONAL</name>
<dbReference type="PROSITE" id="PS50119">
    <property type="entry name" value="ZF_BBOX"/>
    <property type="match status" value="1"/>
</dbReference>
<keyword evidence="5" id="KW-0175">Coiled coil</keyword>
<dbReference type="InterPro" id="IPR001841">
    <property type="entry name" value="Znf_RING"/>
</dbReference>
<evidence type="ECO:0000259" key="6">
    <source>
        <dbReference type="PROSITE" id="PS50089"/>
    </source>
</evidence>
<dbReference type="InterPro" id="IPR017907">
    <property type="entry name" value="Znf_RING_CS"/>
</dbReference>
<dbReference type="PANTHER" id="PTHR24103">
    <property type="entry name" value="E3 UBIQUITIN-PROTEIN LIGASE TRIM"/>
    <property type="match status" value="1"/>
</dbReference>
<evidence type="ECO:0000256" key="2">
    <source>
        <dbReference type="ARBA" id="ARBA00022771"/>
    </source>
</evidence>
<evidence type="ECO:0000256" key="5">
    <source>
        <dbReference type="SAM" id="Coils"/>
    </source>
</evidence>
<dbReference type="Pfam" id="PF00643">
    <property type="entry name" value="zf-B_box"/>
    <property type="match status" value="1"/>
</dbReference>
<proteinExistence type="predicted"/>
<organism evidence="8 9">
    <name type="scientific">Monopterus albus</name>
    <name type="common">Swamp eel</name>
    <dbReference type="NCBI Taxonomy" id="43700"/>
    <lineage>
        <taxon>Eukaryota</taxon>
        <taxon>Metazoa</taxon>
        <taxon>Chordata</taxon>
        <taxon>Craniata</taxon>
        <taxon>Vertebrata</taxon>
        <taxon>Euteleostomi</taxon>
        <taxon>Actinopterygii</taxon>
        <taxon>Neopterygii</taxon>
        <taxon>Teleostei</taxon>
        <taxon>Neoteleostei</taxon>
        <taxon>Acanthomorphata</taxon>
        <taxon>Anabantaria</taxon>
        <taxon>Synbranchiformes</taxon>
        <taxon>Synbranchidae</taxon>
        <taxon>Monopterus</taxon>
    </lineage>
</organism>
<dbReference type="InterPro" id="IPR000315">
    <property type="entry name" value="Znf_B-box"/>
</dbReference>
<reference evidence="8" key="2">
    <citation type="submission" date="2025-09" db="UniProtKB">
        <authorList>
            <consortium name="Ensembl"/>
        </authorList>
    </citation>
    <scope>IDENTIFICATION</scope>
</reference>
<dbReference type="GO" id="GO:0008270">
    <property type="term" value="F:zinc ion binding"/>
    <property type="evidence" value="ECO:0007669"/>
    <property type="project" value="UniProtKB-KW"/>
</dbReference>
<dbReference type="Gene3D" id="3.30.160.60">
    <property type="entry name" value="Classic Zinc Finger"/>
    <property type="match status" value="1"/>
</dbReference>
<dbReference type="InterPro" id="IPR013083">
    <property type="entry name" value="Znf_RING/FYVE/PHD"/>
</dbReference>
<feature type="domain" description="RING-type" evidence="6">
    <location>
        <begin position="12"/>
        <end position="50"/>
    </location>
</feature>
<dbReference type="AlphaFoldDB" id="A0A3Q3IG17"/>
<keyword evidence="2 4" id="KW-0863">Zinc-finger</keyword>
<evidence type="ECO:0000256" key="4">
    <source>
        <dbReference type="PROSITE-ProRule" id="PRU00024"/>
    </source>
</evidence>
<accession>A0A3Q3IG17</accession>
<evidence type="ECO:0000259" key="7">
    <source>
        <dbReference type="PROSITE" id="PS50119"/>
    </source>
</evidence>
<evidence type="ECO:0000256" key="1">
    <source>
        <dbReference type="ARBA" id="ARBA00022723"/>
    </source>
</evidence>
<evidence type="ECO:0000313" key="9">
    <source>
        <dbReference type="Proteomes" id="UP000261600"/>
    </source>
</evidence>
<dbReference type="PROSITE" id="PS00518">
    <property type="entry name" value="ZF_RING_1"/>
    <property type="match status" value="1"/>
</dbReference>
<dbReference type="PROSITE" id="PS50089">
    <property type="entry name" value="ZF_RING_2"/>
    <property type="match status" value="1"/>
</dbReference>
<dbReference type="InterPro" id="IPR043136">
    <property type="entry name" value="B30.2/SPRY_sf"/>
</dbReference>
<dbReference type="SMART" id="SM00336">
    <property type="entry name" value="BBOX"/>
    <property type="match status" value="1"/>
</dbReference>
<dbReference type="SUPFAM" id="SSF57845">
    <property type="entry name" value="B-box zinc-binding domain"/>
    <property type="match status" value="1"/>
</dbReference>
<keyword evidence="9" id="KW-1185">Reference proteome</keyword>
<dbReference type="SUPFAM" id="SSF49899">
    <property type="entry name" value="Concanavalin A-like lectins/glucanases"/>
    <property type="match status" value="1"/>
</dbReference>
<feature type="coiled-coil region" evidence="5">
    <location>
        <begin position="142"/>
        <end position="191"/>
    </location>
</feature>
<dbReference type="SUPFAM" id="SSF57850">
    <property type="entry name" value="RING/U-box"/>
    <property type="match status" value="1"/>
</dbReference>
<dbReference type="Pfam" id="PF25600">
    <property type="entry name" value="TRIM_CC"/>
    <property type="match status" value="1"/>
</dbReference>